<feature type="region of interest" description="Disordered" evidence="1">
    <location>
        <begin position="158"/>
        <end position="269"/>
    </location>
</feature>
<evidence type="ECO:0000256" key="1">
    <source>
        <dbReference type="SAM" id="MobiDB-lite"/>
    </source>
</evidence>
<dbReference type="NCBIfam" id="TIGR01167">
    <property type="entry name" value="LPXTG_anchor"/>
    <property type="match status" value="1"/>
</dbReference>
<keyword evidence="3" id="KW-0732">Signal</keyword>
<feature type="chain" id="PRO_5007517232" description="LPXTG-motif cell wall anchor domain-containing protein" evidence="3">
    <location>
        <begin position="31"/>
        <end position="305"/>
    </location>
</feature>
<feature type="transmembrane region" description="Helical" evidence="2">
    <location>
        <begin position="272"/>
        <end position="296"/>
    </location>
</feature>
<evidence type="ECO:0000256" key="3">
    <source>
        <dbReference type="SAM" id="SignalP"/>
    </source>
</evidence>
<evidence type="ECO:0000313" key="5">
    <source>
        <dbReference type="Proteomes" id="UP000075950"/>
    </source>
</evidence>
<dbReference type="Proteomes" id="UP000075950">
    <property type="component" value="Chromosome"/>
</dbReference>
<name>A0A144LXG9_BRELN</name>
<reference evidence="5" key="1">
    <citation type="submission" date="2016-03" db="EMBL/GenBank/DDBJ databases">
        <authorList>
            <person name="Ploux O."/>
        </authorList>
    </citation>
    <scope>NUCLEOTIDE SEQUENCE [LARGE SCALE GENOMIC DNA]</scope>
    <source>
        <strain evidence="5">BS258</strain>
    </source>
</reference>
<feature type="signal peptide" evidence="3">
    <location>
        <begin position="1"/>
        <end position="30"/>
    </location>
</feature>
<gene>
    <name evidence="4" type="ORF">A2T55_00180</name>
</gene>
<organism evidence="4 5">
    <name type="scientific">Brevibacterium linens</name>
    <dbReference type="NCBI Taxonomy" id="1703"/>
    <lineage>
        <taxon>Bacteria</taxon>
        <taxon>Bacillati</taxon>
        <taxon>Actinomycetota</taxon>
        <taxon>Actinomycetes</taxon>
        <taxon>Micrococcales</taxon>
        <taxon>Brevibacteriaceae</taxon>
        <taxon>Brevibacterium</taxon>
    </lineage>
</organism>
<keyword evidence="2" id="KW-1133">Transmembrane helix</keyword>
<evidence type="ECO:0008006" key="6">
    <source>
        <dbReference type="Google" id="ProtNLM"/>
    </source>
</evidence>
<feature type="compositionally biased region" description="Low complexity" evidence="1">
    <location>
        <begin position="202"/>
        <end position="212"/>
    </location>
</feature>
<feature type="compositionally biased region" description="Low complexity" evidence="1">
    <location>
        <begin position="224"/>
        <end position="269"/>
    </location>
</feature>
<dbReference type="AlphaFoldDB" id="A0A144LXG9"/>
<protein>
    <recommendedName>
        <fullName evidence="6">LPXTG-motif cell wall anchor domain-containing protein</fullName>
    </recommendedName>
</protein>
<dbReference type="EMBL" id="CP014869">
    <property type="protein sequence ID" value="AMT92431.1"/>
    <property type="molecule type" value="Genomic_DNA"/>
</dbReference>
<sequence length="305" mass="30658">MTRANARLTIISAVAFVLGLIFTMTTPASASADGQIVVTRPDGSAPGKIFSDLTFVPGDTKTEKLVVSQTTEADVTTGVRFESTSPHGPLHDSAEVTISGFGDTVSAPLGEALDTESPFWLGTLSPSDKESISISVRLPESAGNDTKRQQARFRVIVTAQGDGAGPTPPPTDSPKDSTADSDDSASSDADASGSDQDDDSSADGGSEATATSDSTSNGDESTEADGGSDSGADSDVGSGSSSDAGGAKFGESDSTTDTNADSDSDGSLPRTGLGSVSVLLVGAGLLLLGVLAVSLVRWRRGRTAS</sequence>
<evidence type="ECO:0000256" key="2">
    <source>
        <dbReference type="SAM" id="Phobius"/>
    </source>
</evidence>
<accession>A0A144LXG9</accession>
<dbReference type="KEGG" id="bly:A2T55_00180"/>
<proteinExistence type="predicted"/>
<dbReference type="RefSeq" id="WP_062860344.1">
    <property type="nucleotide sequence ID" value="NZ_CP014869.1"/>
</dbReference>
<keyword evidence="2" id="KW-0472">Membrane</keyword>
<keyword evidence="2" id="KW-0812">Transmembrane</keyword>
<evidence type="ECO:0000313" key="4">
    <source>
        <dbReference type="EMBL" id="AMT92431.1"/>
    </source>
</evidence>